<organism evidence="2 3">
    <name type="scientific">Juglans regia</name>
    <name type="common">English walnut</name>
    <dbReference type="NCBI Taxonomy" id="51240"/>
    <lineage>
        <taxon>Eukaryota</taxon>
        <taxon>Viridiplantae</taxon>
        <taxon>Streptophyta</taxon>
        <taxon>Embryophyta</taxon>
        <taxon>Tracheophyta</taxon>
        <taxon>Spermatophyta</taxon>
        <taxon>Magnoliopsida</taxon>
        <taxon>eudicotyledons</taxon>
        <taxon>Gunneridae</taxon>
        <taxon>Pentapetalae</taxon>
        <taxon>rosids</taxon>
        <taxon>fabids</taxon>
        <taxon>Fagales</taxon>
        <taxon>Juglandaceae</taxon>
        <taxon>Juglans</taxon>
    </lineage>
</organism>
<gene>
    <name evidence="2" type="ORF">F2P56_009534</name>
</gene>
<evidence type="ECO:0000313" key="2">
    <source>
        <dbReference type="EMBL" id="KAF5472863.1"/>
    </source>
</evidence>
<reference evidence="2" key="2">
    <citation type="submission" date="2020-03" db="EMBL/GenBank/DDBJ databases">
        <title>Walnut 2.0.</title>
        <authorList>
            <person name="Marrano A."/>
            <person name="Britton M."/>
            <person name="Zimin A.V."/>
            <person name="Zaini P.A."/>
            <person name="Workman R."/>
            <person name="Puiu D."/>
            <person name="Bianco L."/>
            <person name="Allen B.J."/>
            <person name="Troggio M."/>
            <person name="Leslie C.A."/>
            <person name="Timp W."/>
            <person name="Dendekar A."/>
            <person name="Salzberg S.L."/>
            <person name="Neale D.B."/>
        </authorList>
    </citation>
    <scope>NUCLEOTIDE SEQUENCE</scope>
    <source>
        <tissue evidence="2">Leaves</tissue>
    </source>
</reference>
<evidence type="ECO:0000313" key="3">
    <source>
        <dbReference type="Proteomes" id="UP000619265"/>
    </source>
</evidence>
<dbReference type="Pfam" id="PF07727">
    <property type="entry name" value="RVT_2"/>
    <property type="match status" value="1"/>
</dbReference>
<dbReference type="InterPro" id="IPR043502">
    <property type="entry name" value="DNA/RNA_pol_sf"/>
</dbReference>
<sequence length="133" mass="15273">MERSPGYVDPRYPNYVYQLKKALYILKQASRAWFQRFSSFLITLGFSCSRADTSLFVFHQHSDIIYLLLYVDDIIITGNNSSLLNSFTRKLNSEFATKDLGSLSYFLGLEAISTTNGLFISQLKYARDILTRA</sequence>
<proteinExistence type="predicted"/>
<reference evidence="2" key="1">
    <citation type="submission" date="2015-10" db="EMBL/GenBank/DDBJ databases">
        <authorList>
            <person name="Martinez-Garcia P.J."/>
            <person name="Crepeau M.W."/>
            <person name="Puiu D."/>
            <person name="Gonzalez-Ibeas D."/>
            <person name="Whalen J."/>
            <person name="Stevens K."/>
            <person name="Paul R."/>
            <person name="Butterfield T."/>
            <person name="Britton M."/>
            <person name="Reagan R."/>
            <person name="Chakraborty S."/>
            <person name="Walawage S.L."/>
            <person name="Vasquez-Gross H.A."/>
            <person name="Cardeno C."/>
            <person name="Famula R."/>
            <person name="Pratt K."/>
            <person name="Kuruganti S."/>
            <person name="Aradhya M.K."/>
            <person name="Leslie C.A."/>
            <person name="Dandekar A.M."/>
            <person name="Salzberg S.L."/>
            <person name="Wegrzyn J.L."/>
            <person name="Langley C.H."/>
            <person name="Neale D.B."/>
        </authorList>
    </citation>
    <scope>NUCLEOTIDE SEQUENCE</scope>
    <source>
        <tissue evidence="2">Leaves</tissue>
    </source>
</reference>
<dbReference type="InterPro" id="IPR013103">
    <property type="entry name" value="RVT_2"/>
</dbReference>
<dbReference type="EMBL" id="LIHL02000004">
    <property type="protein sequence ID" value="KAF5472863.1"/>
    <property type="molecule type" value="Genomic_DNA"/>
</dbReference>
<protein>
    <recommendedName>
        <fullName evidence="1">Reverse transcriptase Ty1/copia-type domain-containing protein</fullName>
    </recommendedName>
</protein>
<accession>A0A834D203</accession>
<name>A0A834D203_JUGRE</name>
<evidence type="ECO:0000259" key="1">
    <source>
        <dbReference type="Pfam" id="PF07727"/>
    </source>
</evidence>
<dbReference type="Proteomes" id="UP000619265">
    <property type="component" value="Unassembled WGS sequence"/>
</dbReference>
<dbReference type="SUPFAM" id="SSF56672">
    <property type="entry name" value="DNA/RNA polymerases"/>
    <property type="match status" value="1"/>
</dbReference>
<dbReference type="AlphaFoldDB" id="A0A834D203"/>
<comment type="caution">
    <text evidence="2">The sequence shown here is derived from an EMBL/GenBank/DDBJ whole genome shotgun (WGS) entry which is preliminary data.</text>
</comment>
<dbReference type="Gramene" id="Jr04_14800_p1">
    <property type="protein sequence ID" value="cds.Jr04_14800_p1"/>
    <property type="gene ID" value="Jr04_14800"/>
</dbReference>
<feature type="domain" description="Reverse transcriptase Ty1/copia-type" evidence="1">
    <location>
        <begin position="3"/>
        <end position="131"/>
    </location>
</feature>